<feature type="region of interest" description="Disordered" evidence="1">
    <location>
        <begin position="43"/>
        <end position="91"/>
    </location>
</feature>
<sequence>MSSNDLNIERWLEEDLSDEENISNDECSDVDCDVDLNHVLEESYGSDSEYEETAERENSLCHNSLSSIPPDDEAFLSEDDEPLSQMRSRPRKKKFFGKNRERYIIILCKNHLE</sequence>
<evidence type="ECO:0000313" key="3">
    <source>
        <dbReference type="Proteomes" id="UP000691718"/>
    </source>
</evidence>
<dbReference type="OrthoDB" id="8191541at2759"/>
<accession>A0A8S3X8F0</accession>
<dbReference type="AlphaFoldDB" id="A0A8S3X8F0"/>
<feature type="compositionally biased region" description="Acidic residues" evidence="1">
    <location>
        <begin position="70"/>
        <end position="82"/>
    </location>
</feature>
<dbReference type="Proteomes" id="UP000691718">
    <property type="component" value="Unassembled WGS sequence"/>
</dbReference>
<evidence type="ECO:0000313" key="2">
    <source>
        <dbReference type="EMBL" id="CAG5008748.1"/>
    </source>
</evidence>
<organism evidence="2 3">
    <name type="scientific">Parnassius apollo</name>
    <name type="common">Apollo butterfly</name>
    <name type="synonym">Papilio apollo</name>
    <dbReference type="NCBI Taxonomy" id="110799"/>
    <lineage>
        <taxon>Eukaryota</taxon>
        <taxon>Metazoa</taxon>
        <taxon>Ecdysozoa</taxon>
        <taxon>Arthropoda</taxon>
        <taxon>Hexapoda</taxon>
        <taxon>Insecta</taxon>
        <taxon>Pterygota</taxon>
        <taxon>Neoptera</taxon>
        <taxon>Endopterygota</taxon>
        <taxon>Lepidoptera</taxon>
        <taxon>Glossata</taxon>
        <taxon>Ditrysia</taxon>
        <taxon>Papilionoidea</taxon>
        <taxon>Papilionidae</taxon>
        <taxon>Parnassiinae</taxon>
        <taxon>Parnassini</taxon>
        <taxon>Parnassius</taxon>
        <taxon>Parnassius</taxon>
    </lineage>
</organism>
<proteinExistence type="predicted"/>
<name>A0A8S3X8F0_PARAO</name>
<dbReference type="EMBL" id="CAJQZP010001016">
    <property type="protein sequence ID" value="CAG5008748.1"/>
    <property type="molecule type" value="Genomic_DNA"/>
</dbReference>
<gene>
    <name evidence="2" type="ORF">PAPOLLO_LOCUS15117</name>
</gene>
<comment type="caution">
    <text evidence="2">The sequence shown here is derived from an EMBL/GenBank/DDBJ whole genome shotgun (WGS) entry which is preliminary data.</text>
</comment>
<protein>
    <submittedName>
        <fullName evidence="2">(apollo) hypothetical protein</fullName>
    </submittedName>
</protein>
<evidence type="ECO:0000256" key="1">
    <source>
        <dbReference type="SAM" id="MobiDB-lite"/>
    </source>
</evidence>
<reference evidence="2" key="1">
    <citation type="submission" date="2021-04" db="EMBL/GenBank/DDBJ databases">
        <authorList>
            <person name="Tunstrom K."/>
        </authorList>
    </citation>
    <scope>NUCLEOTIDE SEQUENCE</scope>
</reference>
<keyword evidence="3" id="KW-1185">Reference proteome</keyword>